<gene>
    <name evidence="1" type="ORF">QYM36_008487</name>
</gene>
<comment type="caution">
    <text evidence="1">The sequence shown here is derived from an EMBL/GenBank/DDBJ whole genome shotgun (WGS) entry which is preliminary data.</text>
</comment>
<keyword evidence="2" id="KW-1185">Reference proteome</keyword>
<feature type="non-terminal residue" evidence="1">
    <location>
        <position position="1"/>
    </location>
</feature>
<protein>
    <submittedName>
        <fullName evidence="1">Uncharacterized protein</fullName>
    </submittedName>
</protein>
<dbReference type="EMBL" id="JAVRJZ010000001">
    <property type="protein sequence ID" value="KAK2728027.1"/>
    <property type="molecule type" value="Genomic_DNA"/>
</dbReference>
<dbReference type="Proteomes" id="UP001187531">
    <property type="component" value="Unassembled WGS sequence"/>
</dbReference>
<proteinExistence type="predicted"/>
<dbReference type="AlphaFoldDB" id="A0AA88IXE7"/>
<evidence type="ECO:0000313" key="2">
    <source>
        <dbReference type="Proteomes" id="UP001187531"/>
    </source>
</evidence>
<sequence>FVRKWREIQESEARKYIIIEHTEESSLKKNKKKKKKTDHEMGHLAIQLLEHLLEKKEEINIQTAETEETAESEENS</sequence>
<organism evidence="1 2">
    <name type="scientific">Artemia franciscana</name>
    <name type="common">Brine shrimp</name>
    <name type="synonym">Artemia sanfranciscana</name>
    <dbReference type="NCBI Taxonomy" id="6661"/>
    <lineage>
        <taxon>Eukaryota</taxon>
        <taxon>Metazoa</taxon>
        <taxon>Ecdysozoa</taxon>
        <taxon>Arthropoda</taxon>
        <taxon>Crustacea</taxon>
        <taxon>Branchiopoda</taxon>
        <taxon>Anostraca</taxon>
        <taxon>Artemiidae</taxon>
        <taxon>Artemia</taxon>
    </lineage>
</organism>
<accession>A0AA88IXE7</accession>
<name>A0AA88IXE7_ARTSF</name>
<reference evidence="1" key="1">
    <citation type="submission" date="2023-07" db="EMBL/GenBank/DDBJ databases">
        <title>Chromosome-level genome assembly of Artemia franciscana.</title>
        <authorList>
            <person name="Jo E."/>
        </authorList>
    </citation>
    <scope>NUCLEOTIDE SEQUENCE</scope>
    <source>
        <tissue evidence="1">Whole body</tissue>
    </source>
</reference>
<evidence type="ECO:0000313" key="1">
    <source>
        <dbReference type="EMBL" id="KAK2728027.1"/>
    </source>
</evidence>
<feature type="non-terminal residue" evidence="1">
    <location>
        <position position="76"/>
    </location>
</feature>